<dbReference type="Proteomes" id="UP000296049">
    <property type="component" value="Unassembled WGS sequence"/>
</dbReference>
<name>R0L2I6_ANAPL</name>
<protein>
    <submittedName>
        <fullName evidence="2">Uncharacterized protein</fullName>
    </submittedName>
</protein>
<evidence type="ECO:0000313" key="3">
    <source>
        <dbReference type="Proteomes" id="UP000296049"/>
    </source>
</evidence>
<organism evidence="2 3">
    <name type="scientific">Anas platyrhynchos</name>
    <name type="common">Mallard</name>
    <name type="synonym">Anas boschas</name>
    <dbReference type="NCBI Taxonomy" id="8839"/>
    <lineage>
        <taxon>Eukaryota</taxon>
        <taxon>Metazoa</taxon>
        <taxon>Chordata</taxon>
        <taxon>Craniata</taxon>
        <taxon>Vertebrata</taxon>
        <taxon>Euteleostomi</taxon>
        <taxon>Archelosauria</taxon>
        <taxon>Archosauria</taxon>
        <taxon>Dinosauria</taxon>
        <taxon>Saurischia</taxon>
        <taxon>Theropoda</taxon>
        <taxon>Coelurosauria</taxon>
        <taxon>Aves</taxon>
        <taxon>Neognathae</taxon>
        <taxon>Galloanserae</taxon>
        <taxon>Anseriformes</taxon>
        <taxon>Anatidae</taxon>
        <taxon>Anatinae</taxon>
        <taxon>Anas</taxon>
    </lineage>
</organism>
<proteinExistence type="predicted"/>
<feature type="region of interest" description="Disordered" evidence="1">
    <location>
        <begin position="175"/>
        <end position="198"/>
    </location>
</feature>
<accession>R0L2I6</accession>
<dbReference type="EMBL" id="KB744221">
    <property type="protein sequence ID" value="EOA95629.1"/>
    <property type="molecule type" value="Genomic_DNA"/>
</dbReference>
<evidence type="ECO:0000256" key="1">
    <source>
        <dbReference type="SAM" id="MobiDB-lite"/>
    </source>
</evidence>
<evidence type="ECO:0000313" key="2">
    <source>
        <dbReference type="EMBL" id="EOA95629.1"/>
    </source>
</evidence>
<reference evidence="3" key="1">
    <citation type="journal article" date="2013" name="Nat. Genet.">
        <title>The duck genome and transcriptome provide insight into an avian influenza virus reservoir species.</title>
        <authorList>
            <person name="Huang Y."/>
            <person name="Li Y."/>
            <person name="Burt D.W."/>
            <person name="Chen H."/>
            <person name="Zhang Y."/>
            <person name="Qian W."/>
            <person name="Kim H."/>
            <person name="Gan S."/>
            <person name="Zhao Y."/>
            <person name="Li J."/>
            <person name="Yi K."/>
            <person name="Feng H."/>
            <person name="Zhu P."/>
            <person name="Li B."/>
            <person name="Liu Q."/>
            <person name="Fairley S."/>
            <person name="Magor K.E."/>
            <person name="Du Z."/>
            <person name="Hu X."/>
            <person name="Goodman L."/>
            <person name="Tafer H."/>
            <person name="Vignal A."/>
            <person name="Lee T."/>
            <person name="Kim K.W."/>
            <person name="Sheng Z."/>
            <person name="An Y."/>
            <person name="Searle S."/>
            <person name="Herrero J."/>
            <person name="Groenen M.A."/>
            <person name="Crooijmans R.P."/>
            <person name="Faraut T."/>
            <person name="Cai Q."/>
            <person name="Webster R.G."/>
            <person name="Aldridge J.R."/>
            <person name="Warren W.C."/>
            <person name="Bartschat S."/>
            <person name="Kehr S."/>
            <person name="Marz M."/>
            <person name="Stadler P.F."/>
            <person name="Smith J."/>
            <person name="Kraus R.H."/>
            <person name="Zhao Y."/>
            <person name="Ren L."/>
            <person name="Fei J."/>
            <person name="Morisson M."/>
            <person name="Kaiser P."/>
            <person name="Griffin D.K."/>
            <person name="Rao M."/>
            <person name="Pitel F."/>
            <person name="Wang J."/>
            <person name="Li N."/>
        </authorList>
    </citation>
    <scope>NUCLEOTIDE SEQUENCE [LARGE SCALE GENOMIC DNA]</scope>
</reference>
<gene>
    <name evidence="2" type="ORF">Anapl_17172</name>
</gene>
<sequence length="276" mass="30836">MPAPNPGPWGLQQHHERTQPMGWQKLCQVQRAGHSALLQQHPALRELQEQGQKELLKPCWLQTVRFPLLFQQLDGEGQQAARAVTCRGSSPRRLLKPLPTLQLLTELEARPDKRHPRSIWTRRHQQQGTDVVRDGCSEDLTMHVWATPGHSSHRTCPPAPAWHKVTHQNEGLLKRARKSTRGPARSHGKPGGQPAAKATAPMVIPPRGAVFSIFAHPWLQCPKAAPQSSAIAWVAPVAAVRDEQGQLCTSLNLLRSSWKTKEEKENPSLPLLEQQI</sequence>
<dbReference type="AlphaFoldDB" id="R0L2I6"/>
<keyword evidence="3" id="KW-1185">Reference proteome</keyword>
<feature type="compositionally biased region" description="Basic residues" evidence="1">
    <location>
        <begin position="175"/>
        <end position="188"/>
    </location>
</feature>